<accession>A0A0E0HQB7</accession>
<organism evidence="2">
    <name type="scientific">Oryza nivara</name>
    <name type="common">Indian wild rice</name>
    <name type="synonym">Oryza sativa f. spontanea</name>
    <dbReference type="NCBI Taxonomy" id="4536"/>
    <lineage>
        <taxon>Eukaryota</taxon>
        <taxon>Viridiplantae</taxon>
        <taxon>Streptophyta</taxon>
        <taxon>Embryophyta</taxon>
        <taxon>Tracheophyta</taxon>
        <taxon>Spermatophyta</taxon>
        <taxon>Magnoliopsida</taxon>
        <taxon>Liliopsida</taxon>
        <taxon>Poales</taxon>
        <taxon>Poaceae</taxon>
        <taxon>BOP clade</taxon>
        <taxon>Oryzoideae</taxon>
        <taxon>Oryzeae</taxon>
        <taxon>Oryzinae</taxon>
        <taxon>Oryza</taxon>
    </lineage>
</organism>
<reference evidence="2" key="2">
    <citation type="submission" date="2018-04" db="EMBL/GenBank/DDBJ databases">
        <title>OnivRS2 (Oryza nivara Reference Sequence Version 2).</title>
        <authorList>
            <person name="Zhang J."/>
            <person name="Kudrna D."/>
            <person name="Lee S."/>
            <person name="Talag J."/>
            <person name="Rajasekar S."/>
            <person name="Welchert J."/>
            <person name="Hsing Y.-I."/>
            <person name="Wing R.A."/>
        </authorList>
    </citation>
    <scope>NUCLEOTIDE SEQUENCE [LARGE SCALE GENOMIC DNA]</scope>
    <source>
        <strain evidence="2">SL10</strain>
    </source>
</reference>
<dbReference type="HOGENOM" id="CLU_2675312_0_0_1"/>
<name>A0A0E0HQB7_ORYNI</name>
<proteinExistence type="predicted"/>
<feature type="compositionally biased region" description="Low complexity" evidence="1">
    <location>
        <begin position="50"/>
        <end position="60"/>
    </location>
</feature>
<dbReference type="AlphaFoldDB" id="A0A0E0HQB7"/>
<sequence>MPWWGDGTEAEVDDDSERAGVRLQVLRSQRHPELIQGSSSSRGIPKPQLPWSSAPAPASSNGYGGTHTRCSMKCI</sequence>
<protein>
    <submittedName>
        <fullName evidence="2">Uncharacterized protein</fullName>
    </submittedName>
</protein>
<feature type="region of interest" description="Disordered" evidence="1">
    <location>
        <begin position="29"/>
        <end position="75"/>
    </location>
</feature>
<dbReference type="Gramene" id="ONIVA06G16160.1">
    <property type="protein sequence ID" value="ONIVA06G16160.1"/>
    <property type="gene ID" value="ONIVA06G16160"/>
</dbReference>
<dbReference type="EnsemblPlants" id="ONIVA06G16160.1">
    <property type="protein sequence ID" value="ONIVA06G16160.1"/>
    <property type="gene ID" value="ONIVA06G16160"/>
</dbReference>
<reference evidence="2" key="1">
    <citation type="submission" date="2015-04" db="UniProtKB">
        <authorList>
            <consortium name="EnsemblPlants"/>
        </authorList>
    </citation>
    <scope>IDENTIFICATION</scope>
    <source>
        <strain evidence="2">SL10</strain>
    </source>
</reference>
<evidence type="ECO:0000313" key="2">
    <source>
        <dbReference type="EnsemblPlants" id="ONIVA06G16160.1"/>
    </source>
</evidence>
<keyword evidence="3" id="KW-1185">Reference proteome</keyword>
<evidence type="ECO:0000256" key="1">
    <source>
        <dbReference type="SAM" id="MobiDB-lite"/>
    </source>
</evidence>
<dbReference type="Proteomes" id="UP000006591">
    <property type="component" value="Chromosome 6"/>
</dbReference>
<evidence type="ECO:0000313" key="3">
    <source>
        <dbReference type="Proteomes" id="UP000006591"/>
    </source>
</evidence>